<evidence type="ECO:0000313" key="2">
    <source>
        <dbReference type="Proteomes" id="UP001062846"/>
    </source>
</evidence>
<protein>
    <submittedName>
        <fullName evidence="1">Uncharacterized protein</fullName>
    </submittedName>
</protein>
<evidence type="ECO:0000313" key="1">
    <source>
        <dbReference type="EMBL" id="KAI8542930.1"/>
    </source>
</evidence>
<proteinExistence type="predicted"/>
<accession>A0ACC0MPN2</accession>
<comment type="caution">
    <text evidence="1">The sequence shown here is derived from an EMBL/GenBank/DDBJ whole genome shotgun (WGS) entry which is preliminary data.</text>
</comment>
<gene>
    <name evidence="1" type="ORF">RHMOL_Rhmol08G0178100</name>
</gene>
<dbReference type="Proteomes" id="UP001062846">
    <property type="component" value="Chromosome 8"/>
</dbReference>
<name>A0ACC0MPN2_RHOML</name>
<keyword evidence="2" id="KW-1185">Reference proteome</keyword>
<organism evidence="1 2">
    <name type="scientific">Rhododendron molle</name>
    <name type="common">Chinese azalea</name>
    <name type="synonym">Azalea mollis</name>
    <dbReference type="NCBI Taxonomy" id="49168"/>
    <lineage>
        <taxon>Eukaryota</taxon>
        <taxon>Viridiplantae</taxon>
        <taxon>Streptophyta</taxon>
        <taxon>Embryophyta</taxon>
        <taxon>Tracheophyta</taxon>
        <taxon>Spermatophyta</taxon>
        <taxon>Magnoliopsida</taxon>
        <taxon>eudicotyledons</taxon>
        <taxon>Gunneridae</taxon>
        <taxon>Pentapetalae</taxon>
        <taxon>asterids</taxon>
        <taxon>Ericales</taxon>
        <taxon>Ericaceae</taxon>
        <taxon>Ericoideae</taxon>
        <taxon>Rhodoreae</taxon>
        <taxon>Rhododendron</taxon>
    </lineage>
</organism>
<reference evidence="1" key="1">
    <citation type="submission" date="2022-02" db="EMBL/GenBank/DDBJ databases">
        <title>Plant Genome Project.</title>
        <authorList>
            <person name="Zhang R.-G."/>
        </authorList>
    </citation>
    <scope>NUCLEOTIDE SEQUENCE</scope>
    <source>
        <strain evidence="1">AT1</strain>
    </source>
</reference>
<sequence>MCLSLLIYIRYFVGFACFIRLCLHGTLSPSLVEGKIVVCLSGYSFNVEKGLEVKRAGGISFALQNPVNGIGISVDDHVLPGTVVFSYDSVTILDYIRASNSPTAMLIPSETVLGSRPAPFMAAFSSMHPNGLQPNILKPVMVEDPNNPGRLIVQLNPREVRAPAANPNPIGDMPIENPVCDANRDPCSYIVHEEFLRPDIPYPSNKDCSIMVMDLVPPANLWDIDEIVDIQDSLLMKDLAEDLGLDMEVPKATTVGDKGKRKLGEIPFNLWDVNEISQVLPSFENDHNVTRSGQIFQLANLQAGNLSKPSNQRNEPFAFPRSAPLEVPAGLPSANLVQRQLERIPAAISIWGLICSSHEHRQKLCHTLSRLEV</sequence>
<dbReference type="EMBL" id="CM046395">
    <property type="protein sequence ID" value="KAI8542930.1"/>
    <property type="molecule type" value="Genomic_DNA"/>
</dbReference>